<keyword evidence="4" id="KW-1185">Reference proteome</keyword>
<dbReference type="RefSeq" id="WP_330798298.1">
    <property type="nucleotide sequence ID" value="NZ_JAZEWV010000024.1"/>
</dbReference>
<evidence type="ECO:0000313" key="3">
    <source>
        <dbReference type="EMBL" id="MEE4545017.1"/>
    </source>
</evidence>
<accession>A0ABU7PIW6</accession>
<dbReference type="Pfam" id="PF00668">
    <property type="entry name" value="Condensation"/>
    <property type="match status" value="1"/>
</dbReference>
<dbReference type="EMBL" id="JAZEWV010000024">
    <property type="protein sequence ID" value="MEE4545017.1"/>
    <property type="molecule type" value="Genomic_DNA"/>
</dbReference>
<evidence type="ECO:0000313" key="4">
    <source>
        <dbReference type="Proteomes" id="UP001344658"/>
    </source>
</evidence>
<dbReference type="PANTHER" id="PTHR45527:SF1">
    <property type="entry name" value="FATTY ACID SYNTHASE"/>
    <property type="match status" value="1"/>
</dbReference>
<dbReference type="Proteomes" id="UP001344658">
    <property type="component" value="Unassembled WGS sequence"/>
</dbReference>
<dbReference type="InterPro" id="IPR023213">
    <property type="entry name" value="CAT-like_dom_sf"/>
</dbReference>
<dbReference type="InterPro" id="IPR001242">
    <property type="entry name" value="Condensation_dom"/>
</dbReference>
<dbReference type="Gene3D" id="3.30.559.30">
    <property type="entry name" value="Nonribosomal peptide synthetase, condensation domain"/>
    <property type="match status" value="1"/>
</dbReference>
<proteinExistence type="predicted"/>
<dbReference type="PANTHER" id="PTHR45527">
    <property type="entry name" value="NONRIBOSOMAL PEPTIDE SYNTHETASE"/>
    <property type="match status" value="1"/>
</dbReference>
<evidence type="ECO:0000256" key="1">
    <source>
        <dbReference type="SAM" id="MobiDB-lite"/>
    </source>
</evidence>
<dbReference type="SUPFAM" id="SSF52777">
    <property type="entry name" value="CoA-dependent acyltransferases"/>
    <property type="match status" value="2"/>
</dbReference>
<feature type="region of interest" description="Disordered" evidence="1">
    <location>
        <begin position="1"/>
        <end position="43"/>
    </location>
</feature>
<protein>
    <submittedName>
        <fullName evidence="3">Condensation domain-containing protein</fullName>
    </submittedName>
</protein>
<feature type="domain" description="Condensation" evidence="2">
    <location>
        <begin position="68"/>
        <end position="485"/>
    </location>
</feature>
<reference evidence="3 4" key="1">
    <citation type="submission" date="2023-12" db="EMBL/GenBank/DDBJ databases">
        <title>Streptomyces sp. V4-01.</title>
        <authorList>
            <person name="Somphong A."/>
            <person name="Phongsopitanun W."/>
        </authorList>
    </citation>
    <scope>NUCLEOTIDE SEQUENCE [LARGE SCALE GENOMIC DNA]</scope>
    <source>
        <strain evidence="3 4">V4-01</strain>
    </source>
</reference>
<gene>
    <name evidence="3" type="ORF">V2S66_24000</name>
</gene>
<evidence type="ECO:0000259" key="2">
    <source>
        <dbReference type="Pfam" id="PF00668"/>
    </source>
</evidence>
<dbReference type="Gene3D" id="3.30.559.10">
    <property type="entry name" value="Chloramphenicol acetyltransferase-like domain"/>
    <property type="match status" value="1"/>
</dbReference>
<name>A0ABU7PIW6_9ACTN</name>
<organism evidence="3 4">
    <name type="scientific">Actinacidiphila polyblastidii</name>
    <dbReference type="NCBI Taxonomy" id="3110430"/>
    <lineage>
        <taxon>Bacteria</taxon>
        <taxon>Bacillati</taxon>
        <taxon>Actinomycetota</taxon>
        <taxon>Actinomycetes</taxon>
        <taxon>Kitasatosporales</taxon>
        <taxon>Streptomycetaceae</taxon>
        <taxon>Actinacidiphila</taxon>
    </lineage>
</organism>
<comment type="caution">
    <text evidence="3">The sequence shown here is derived from an EMBL/GenBank/DDBJ whole genome shotgun (WGS) entry which is preliminary data.</text>
</comment>
<sequence>MEHVQGRTPLPAGHAEDDAAENADGRTGRAVDTGAARPSEWTRVPLSFPQELWHSGDQGDRSGFFGAGFTMADAWRVDGSVDVAALQGALDDLVERHEVLRTVVVRDVRPPLQEVRPARPVPLRVRDVPLPPGPGRDRRAEELLAEAEQLPVDPRAVPLLAAGLDRFDGQDAVLTLVTHHTACDEWSVQVMIRDLAAFYTGRTSGRPAALPPVRQYREFARWQREEGERPDAAQVRAYWKDRMRGAGIFAAPTDRPVPGTRAAPCSAHHFTVDAEVMAAAGALAGELGGGPEVVAQAAFNLLIHHVAGTTDQAVDTLTSGRTDPRFDDTVGAVMNFLVFRTDLAACHTFRDVLRATHETCREAYAHEMPIKHIEYEVPELMAPNEEPMRTNCILGVFPAVHDEAELPLAGGLRKVRTRTVPTPVGSWIPHGVAWALHLAPNGALHGCVQYNREELDDATVAGWAGAYQDLLAEGARQPDAPWRSLAGASGRT</sequence>